<feature type="transmembrane region" description="Helical" evidence="6">
    <location>
        <begin position="87"/>
        <end position="117"/>
    </location>
</feature>
<keyword evidence="3 6" id="KW-0812">Transmembrane</keyword>
<evidence type="ECO:0000256" key="1">
    <source>
        <dbReference type="ARBA" id="ARBA00004651"/>
    </source>
</evidence>
<dbReference type="PANTHER" id="PTHR30250:SF11">
    <property type="entry name" value="O-ANTIGEN TRANSPORTER-RELATED"/>
    <property type="match status" value="1"/>
</dbReference>
<feature type="transmembrane region" description="Helical" evidence="6">
    <location>
        <begin position="232"/>
        <end position="250"/>
    </location>
</feature>
<dbReference type="RefSeq" id="WP_071309051.1">
    <property type="nucleotide sequence ID" value="NZ_MLQR01000017.1"/>
</dbReference>
<feature type="transmembrane region" description="Helical" evidence="6">
    <location>
        <begin position="262"/>
        <end position="283"/>
    </location>
</feature>
<dbReference type="InterPro" id="IPR050833">
    <property type="entry name" value="Poly_Biosynth_Transport"/>
</dbReference>
<feature type="transmembrane region" description="Helical" evidence="6">
    <location>
        <begin position="190"/>
        <end position="211"/>
    </location>
</feature>
<dbReference type="EMBL" id="MLQR01000017">
    <property type="protein sequence ID" value="OIJ14662.1"/>
    <property type="molecule type" value="Genomic_DNA"/>
</dbReference>
<evidence type="ECO:0000256" key="6">
    <source>
        <dbReference type="SAM" id="Phobius"/>
    </source>
</evidence>
<organism evidence="7 8">
    <name type="scientific">Anaerobacillus alkalilacustris</name>
    <dbReference type="NCBI Taxonomy" id="393763"/>
    <lineage>
        <taxon>Bacteria</taxon>
        <taxon>Bacillati</taxon>
        <taxon>Bacillota</taxon>
        <taxon>Bacilli</taxon>
        <taxon>Bacillales</taxon>
        <taxon>Bacillaceae</taxon>
        <taxon>Anaerobacillus</taxon>
    </lineage>
</organism>
<evidence type="ECO:0000256" key="5">
    <source>
        <dbReference type="ARBA" id="ARBA00023136"/>
    </source>
</evidence>
<accession>A0A1S2LQ76</accession>
<gene>
    <name evidence="7" type="ORF">BKP37_07820</name>
</gene>
<feature type="transmembrane region" description="Helical" evidence="6">
    <location>
        <begin position="347"/>
        <end position="367"/>
    </location>
</feature>
<dbReference type="Proteomes" id="UP000179524">
    <property type="component" value="Unassembled WGS sequence"/>
</dbReference>
<feature type="transmembrane region" description="Helical" evidence="6">
    <location>
        <begin position="45"/>
        <end position="67"/>
    </location>
</feature>
<evidence type="ECO:0000256" key="3">
    <source>
        <dbReference type="ARBA" id="ARBA00022692"/>
    </source>
</evidence>
<feature type="transmembrane region" description="Helical" evidence="6">
    <location>
        <begin position="158"/>
        <end position="178"/>
    </location>
</feature>
<keyword evidence="2" id="KW-1003">Cell membrane</keyword>
<feature type="transmembrane region" description="Helical" evidence="6">
    <location>
        <begin position="304"/>
        <end position="327"/>
    </location>
</feature>
<dbReference type="OrthoDB" id="2768901at2"/>
<feature type="transmembrane region" description="Helical" evidence="6">
    <location>
        <begin position="402"/>
        <end position="426"/>
    </location>
</feature>
<protein>
    <submittedName>
        <fullName evidence="7">Multi antimicrobial extrusion protein MatE</fullName>
    </submittedName>
</protein>
<sequence>MSKVEELSISKILLFFIPLGLSASLVTISHIIINGTLTRGDNPEIIIASYVIAMSLFAITERLGVLLRHTCSALVRDKISYKAMSMVGLYVISSLMIVSLLIAYTPIGNLIFATFYGAKADVVDQIVDVYQVLVFVILFSAIRCLYQGVIILNRQTKWLTIGMIIRLIGMYLLSLYFIHTGNITAKSGAYIFLLGMFIESVVSFVEGRLLVKKMINKDENHKITTQRQVFRFYKPLIFSTLIIVLVSPIINAFLGKTTDVELAIASYAIALSITQLILSFFTYTHQIVLTFYKDHSEKVKSFTLIAGFVPTIILGIFCFTSIGPFFIETVLGANERLLEASMQSLRVFLLMTIVFPFLDFTNGLLLLRSQTKVMVLSQGTNVAVTLVVLFIAAAVVPEWNGMIGALAQSIGLIAELFVVGFFIVMYKKGAHRLTSKETEREKAV</sequence>
<reference evidence="7 8" key="1">
    <citation type="submission" date="2016-10" db="EMBL/GenBank/DDBJ databases">
        <title>Draft genome sequences of four alkaliphilic bacteria belonging to the Anaerobacillus genus.</title>
        <authorList>
            <person name="Bassil N.M."/>
            <person name="Lloyd J.R."/>
        </authorList>
    </citation>
    <scope>NUCLEOTIDE SEQUENCE [LARGE SCALE GENOMIC DNA]</scope>
    <source>
        <strain evidence="7 8">DSM 18345</strain>
    </source>
</reference>
<feature type="transmembrane region" description="Helical" evidence="6">
    <location>
        <begin position="12"/>
        <end position="33"/>
    </location>
</feature>
<name>A0A1S2LQ76_9BACI</name>
<proteinExistence type="predicted"/>
<evidence type="ECO:0000313" key="7">
    <source>
        <dbReference type="EMBL" id="OIJ14662.1"/>
    </source>
</evidence>
<evidence type="ECO:0000256" key="4">
    <source>
        <dbReference type="ARBA" id="ARBA00022989"/>
    </source>
</evidence>
<evidence type="ECO:0000256" key="2">
    <source>
        <dbReference type="ARBA" id="ARBA00022475"/>
    </source>
</evidence>
<dbReference type="PANTHER" id="PTHR30250">
    <property type="entry name" value="PST FAMILY PREDICTED COLANIC ACID TRANSPORTER"/>
    <property type="match status" value="1"/>
</dbReference>
<comment type="subcellular location">
    <subcellularLocation>
        <location evidence="1">Cell membrane</location>
        <topology evidence="1">Multi-pass membrane protein</topology>
    </subcellularLocation>
</comment>
<keyword evidence="4 6" id="KW-1133">Transmembrane helix</keyword>
<keyword evidence="5 6" id="KW-0472">Membrane</keyword>
<feature type="transmembrane region" description="Helical" evidence="6">
    <location>
        <begin position="379"/>
        <end position="396"/>
    </location>
</feature>
<keyword evidence="8" id="KW-1185">Reference proteome</keyword>
<comment type="caution">
    <text evidence="7">The sequence shown here is derived from an EMBL/GenBank/DDBJ whole genome shotgun (WGS) entry which is preliminary data.</text>
</comment>
<dbReference type="GO" id="GO:0005886">
    <property type="term" value="C:plasma membrane"/>
    <property type="evidence" value="ECO:0007669"/>
    <property type="project" value="UniProtKB-SubCell"/>
</dbReference>
<dbReference type="AlphaFoldDB" id="A0A1S2LQ76"/>
<evidence type="ECO:0000313" key="8">
    <source>
        <dbReference type="Proteomes" id="UP000179524"/>
    </source>
</evidence>
<feature type="transmembrane region" description="Helical" evidence="6">
    <location>
        <begin position="129"/>
        <end position="146"/>
    </location>
</feature>